<keyword evidence="3" id="KW-0732">Signal</keyword>
<evidence type="ECO:0000259" key="4">
    <source>
        <dbReference type="PROSITE" id="PS51186"/>
    </source>
</evidence>
<dbReference type="PANTHER" id="PTHR43420">
    <property type="entry name" value="ACETYLTRANSFERASE"/>
    <property type="match status" value="1"/>
</dbReference>
<keyword evidence="2" id="KW-0012">Acyltransferase</keyword>
<keyword evidence="1" id="KW-0808">Transferase</keyword>
<dbReference type="EMBL" id="CAJOBB010000011">
    <property type="protein sequence ID" value="CAF3508691.1"/>
    <property type="molecule type" value="Genomic_DNA"/>
</dbReference>
<feature type="signal peptide" evidence="3">
    <location>
        <begin position="1"/>
        <end position="20"/>
    </location>
</feature>
<dbReference type="CDD" id="cd04301">
    <property type="entry name" value="NAT_SF"/>
    <property type="match status" value="1"/>
</dbReference>
<protein>
    <recommendedName>
        <fullName evidence="4">N-acetyltransferase domain-containing protein</fullName>
    </recommendedName>
</protein>
<evidence type="ECO:0000256" key="2">
    <source>
        <dbReference type="ARBA" id="ARBA00023315"/>
    </source>
</evidence>
<sequence>MFLLSNVLFFLSIFILSSKANFDIQCSNGRQALWSFDMFNFTFSVRCSTPGQSCRNKTGKCNKQFLCCPRTFKMSSKSRLYDRASDIKLIRIGNDYKNLYRLFEIHLLSNPQANYDFRTRWLFFDKTLRDLFEMPNAKFWFSIIDCMQNHGIAYAYVPLNATSITSNISAMTILTRQKNSTDSIYICYMATRKQHRRQGLGTRLLQQIVHRALHEQKHGIKYITMHVNTLNIIALELYERCGWRCYDYLPSYLDHDPHHITNHAYALRLHLENVKNVTSLCRDSKAIHMNPFDNELSIRNCNRTPVHL</sequence>
<feature type="domain" description="N-acetyltransferase" evidence="4">
    <location>
        <begin position="105"/>
        <end position="272"/>
    </location>
</feature>
<dbReference type="AlphaFoldDB" id="A0A813RFN9"/>
<dbReference type="PANTHER" id="PTHR43420:SF12">
    <property type="entry name" value="N-ACETYLTRANSFERASE DOMAIN-CONTAINING PROTEIN"/>
    <property type="match status" value="1"/>
</dbReference>
<dbReference type="Gene3D" id="3.40.630.30">
    <property type="match status" value="1"/>
</dbReference>
<organism evidence="5 7">
    <name type="scientific">Adineta steineri</name>
    <dbReference type="NCBI Taxonomy" id="433720"/>
    <lineage>
        <taxon>Eukaryota</taxon>
        <taxon>Metazoa</taxon>
        <taxon>Spiralia</taxon>
        <taxon>Gnathifera</taxon>
        <taxon>Rotifera</taxon>
        <taxon>Eurotatoria</taxon>
        <taxon>Bdelloidea</taxon>
        <taxon>Adinetida</taxon>
        <taxon>Adinetidae</taxon>
        <taxon>Adineta</taxon>
    </lineage>
</organism>
<evidence type="ECO:0000256" key="3">
    <source>
        <dbReference type="SAM" id="SignalP"/>
    </source>
</evidence>
<feature type="chain" id="PRO_5035597552" description="N-acetyltransferase domain-containing protein" evidence="3">
    <location>
        <begin position="21"/>
        <end position="308"/>
    </location>
</feature>
<dbReference type="PROSITE" id="PS51186">
    <property type="entry name" value="GNAT"/>
    <property type="match status" value="1"/>
</dbReference>
<dbReference type="InterPro" id="IPR000182">
    <property type="entry name" value="GNAT_dom"/>
</dbReference>
<name>A0A813RFN9_9BILA</name>
<proteinExistence type="predicted"/>
<comment type="caution">
    <text evidence="5">The sequence shown here is derived from an EMBL/GenBank/DDBJ whole genome shotgun (WGS) entry which is preliminary data.</text>
</comment>
<dbReference type="Proteomes" id="UP000663868">
    <property type="component" value="Unassembled WGS sequence"/>
</dbReference>
<gene>
    <name evidence="5" type="ORF">IZO911_LOCUS5888</name>
    <name evidence="6" type="ORF">KXQ929_LOCUS480</name>
</gene>
<accession>A0A813RFN9</accession>
<dbReference type="GO" id="GO:0016747">
    <property type="term" value="F:acyltransferase activity, transferring groups other than amino-acyl groups"/>
    <property type="evidence" value="ECO:0007669"/>
    <property type="project" value="InterPro"/>
</dbReference>
<evidence type="ECO:0000313" key="7">
    <source>
        <dbReference type="Proteomes" id="UP000663860"/>
    </source>
</evidence>
<dbReference type="Pfam" id="PF00583">
    <property type="entry name" value="Acetyltransf_1"/>
    <property type="match status" value="1"/>
</dbReference>
<reference evidence="5" key="1">
    <citation type="submission" date="2021-02" db="EMBL/GenBank/DDBJ databases">
        <authorList>
            <person name="Nowell W R."/>
        </authorList>
    </citation>
    <scope>NUCLEOTIDE SEQUENCE</scope>
</reference>
<evidence type="ECO:0000313" key="6">
    <source>
        <dbReference type="EMBL" id="CAF3508691.1"/>
    </source>
</evidence>
<evidence type="ECO:0000256" key="1">
    <source>
        <dbReference type="ARBA" id="ARBA00022679"/>
    </source>
</evidence>
<dbReference type="Proteomes" id="UP000663860">
    <property type="component" value="Unassembled WGS sequence"/>
</dbReference>
<dbReference type="SUPFAM" id="SSF55729">
    <property type="entry name" value="Acyl-CoA N-acyltransferases (Nat)"/>
    <property type="match status" value="1"/>
</dbReference>
<dbReference type="EMBL" id="CAJNOE010000036">
    <property type="protein sequence ID" value="CAF0781811.1"/>
    <property type="molecule type" value="Genomic_DNA"/>
</dbReference>
<dbReference type="InterPro" id="IPR016181">
    <property type="entry name" value="Acyl_CoA_acyltransferase"/>
</dbReference>
<evidence type="ECO:0000313" key="5">
    <source>
        <dbReference type="EMBL" id="CAF0781811.1"/>
    </source>
</evidence>
<dbReference type="InterPro" id="IPR050680">
    <property type="entry name" value="YpeA/RimI_acetyltransf"/>
</dbReference>